<feature type="transmembrane region" description="Helical" evidence="9">
    <location>
        <begin position="48"/>
        <end position="67"/>
    </location>
</feature>
<gene>
    <name evidence="10" type="ORF">P153DRAFT_287450</name>
</gene>
<evidence type="ECO:0000256" key="8">
    <source>
        <dbReference type="ARBA" id="ARBA00023136"/>
    </source>
</evidence>
<dbReference type="InterPro" id="IPR044878">
    <property type="entry name" value="UbiA_sf"/>
</dbReference>
<dbReference type="OrthoDB" id="18170at2759"/>
<dbReference type="InterPro" id="IPR000537">
    <property type="entry name" value="UbiA_prenyltransferase"/>
</dbReference>
<dbReference type="RefSeq" id="XP_033525071.1">
    <property type="nucleotide sequence ID" value="XM_033663533.1"/>
</dbReference>
<evidence type="ECO:0000256" key="2">
    <source>
        <dbReference type="ARBA" id="ARBA00004141"/>
    </source>
</evidence>
<evidence type="ECO:0000256" key="5">
    <source>
        <dbReference type="ARBA" id="ARBA00022679"/>
    </source>
</evidence>
<evidence type="ECO:0000256" key="9">
    <source>
        <dbReference type="SAM" id="Phobius"/>
    </source>
</evidence>
<feature type="transmembrane region" description="Helical" evidence="9">
    <location>
        <begin position="20"/>
        <end position="42"/>
    </location>
</feature>
<keyword evidence="8 9" id="KW-0472">Membrane</keyword>
<evidence type="ECO:0000256" key="3">
    <source>
        <dbReference type="ARBA" id="ARBA00005179"/>
    </source>
</evidence>
<reference evidence="10" key="1">
    <citation type="journal article" date="2020" name="Stud. Mycol.">
        <title>101 Dothideomycetes genomes: a test case for predicting lifestyles and emergence of pathogens.</title>
        <authorList>
            <person name="Haridas S."/>
            <person name="Albert R."/>
            <person name="Binder M."/>
            <person name="Bloem J."/>
            <person name="Labutti K."/>
            <person name="Salamov A."/>
            <person name="Andreopoulos B."/>
            <person name="Baker S."/>
            <person name="Barry K."/>
            <person name="Bills G."/>
            <person name="Bluhm B."/>
            <person name="Cannon C."/>
            <person name="Castanera R."/>
            <person name="Culley D."/>
            <person name="Daum C."/>
            <person name="Ezra D."/>
            <person name="Gonzalez J."/>
            <person name="Henrissat B."/>
            <person name="Kuo A."/>
            <person name="Liang C."/>
            <person name="Lipzen A."/>
            <person name="Lutzoni F."/>
            <person name="Magnuson J."/>
            <person name="Mondo S."/>
            <person name="Nolan M."/>
            <person name="Ohm R."/>
            <person name="Pangilinan J."/>
            <person name="Park H.-J."/>
            <person name="Ramirez L."/>
            <person name="Alfaro M."/>
            <person name="Sun H."/>
            <person name="Tritt A."/>
            <person name="Yoshinaga Y."/>
            <person name="Zwiers L.-H."/>
            <person name="Turgeon B."/>
            <person name="Goodwin S."/>
            <person name="Spatafora J."/>
            <person name="Crous P."/>
            <person name="Grigoriev I."/>
        </authorList>
    </citation>
    <scope>NUCLEOTIDE SEQUENCE</scope>
    <source>
        <strain evidence="10">CBS 119687</strain>
    </source>
</reference>
<dbReference type="FunFam" id="1.20.120.1780:FF:000001">
    <property type="entry name" value="4-hydroxybenzoate octaprenyltransferase"/>
    <property type="match status" value="1"/>
</dbReference>
<comment type="pathway">
    <text evidence="3">Secondary metabolite biosynthesis.</text>
</comment>
<dbReference type="CDD" id="cd13959">
    <property type="entry name" value="PT_UbiA_COQ2"/>
    <property type="match status" value="1"/>
</dbReference>
<comment type="cofactor">
    <cofactor evidence="1">
        <name>Mg(2+)</name>
        <dbReference type="ChEBI" id="CHEBI:18420"/>
    </cofactor>
</comment>
<dbReference type="EMBL" id="ML977503">
    <property type="protein sequence ID" value="KAF2130684.1"/>
    <property type="molecule type" value="Genomic_DNA"/>
</dbReference>
<feature type="transmembrane region" description="Helical" evidence="9">
    <location>
        <begin position="148"/>
        <end position="169"/>
    </location>
</feature>
<comment type="similarity">
    <text evidence="4">Belongs to the UbiA prenyltransferase family.</text>
</comment>
<feature type="transmembrane region" description="Helical" evidence="9">
    <location>
        <begin position="175"/>
        <end position="196"/>
    </location>
</feature>
<organism evidence="10 11">
    <name type="scientific">Dothidotthia symphoricarpi CBS 119687</name>
    <dbReference type="NCBI Taxonomy" id="1392245"/>
    <lineage>
        <taxon>Eukaryota</taxon>
        <taxon>Fungi</taxon>
        <taxon>Dikarya</taxon>
        <taxon>Ascomycota</taxon>
        <taxon>Pezizomycotina</taxon>
        <taxon>Dothideomycetes</taxon>
        <taxon>Pleosporomycetidae</taxon>
        <taxon>Pleosporales</taxon>
        <taxon>Dothidotthiaceae</taxon>
        <taxon>Dothidotthia</taxon>
    </lineage>
</organism>
<proteinExistence type="inferred from homology"/>
<evidence type="ECO:0000313" key="10">
    <source>
        <dbReference type="EMBL" id="KAF2130684.1"/>
    </source>
</evidence>
<keyword evidence="11" id="KW-1185">Reference proteome</keyword>
<evidence type="ECO:0000313" key="11">
    <source>
        <dbReference type="Proteomes" id="UP000799771"/>
    </source>
</evidence>
<dbReference type="GO" id="GO:0005886">
    <property type="term" value="C:plasma membrane"/>
    <property type="evidence" value="ECO:0007669"/>
    <property type="project" value="TreeGrafter"/>
</dbReference>
<comment type="subcellular location">
    <subcellularLocation>
        <location evidence="2">Membrane</location>
        <topology evidence="2">Multi-pass membrane protein</topology>
    </subcellularLocation>
</comment>
<evidence type="ECO:0000256" key="4">
    <source>
        <dbReference type="ARBA" id="ARBA00005985"/>
    </source>
</evidence>
<evidence type="ECO:0000256" key="1">
    <source>
        <dbReference type="ARBA" id="ARBA00001946"/>
    </source>
</evidence>
<feature type="transmembrane region" description="Helical" evidence="9">
    <location>
        <begin position="106"/>
        <end position="127"/>
    </location>
</feature>
<accession>A0A6A6AIF3</accession>
<protein>
    <recommendedName>
        <fullName evidence="12">UbiA prenyltransferase</fullName>
    </recommendedName>
</protein>
<dbReference type="AlphaFoldDB" id="A0A6A6AIF3"/>
<name>A0A6A6AIF3_9PLEO</name>
<sequence>SDICDRDMDAKVARTKNRPLPSGMVTLTEAVSVFILGLSASLGVAYRLLGADVTLTMVPIWGLSFIYPLCKRVIWAPQVVLGLTMALCVLPPWVAVRNDSGDAGLLPASLFGAIFCWLVYLDLIYASQDRPDDQKAGVKSLAVFLGDYLKAGLTVLGVLQIVCFALAAYEASAGVFLWIFGIAVWTASVPWSIMSLDTSDRESGGRIFLVNAILGIYLAAVSGLTVSFAMWGRNKAR</sequence>
<feature type="non-terminal residue" evidence="10">
    <location>
        <position position="1"/>
    </location>
</feature>
<dbReference type="GO" id="GO:0016765">
    <property type="term" value="F:transferase activity, transferring alkyl or aryl (other than methyl) groups"/>
    <property type="evidence" value="ECO:0007669"/>
    <property type="project" value="InterPro"/>
</dbReference>
<evidence type="ECO:0000256" key="7">
    <source>
        <dbReference type="ARBA" id="ARBA00022989"/>
    </source>
</evidence>
<feature type="transmembrane region" description="Helical" evidence="9">
    <location>
        <begin position="208"/>
        <end position="231"/>
    </location>
</feature>
<keyword evidence="5" id="KW-0808">Transferase</keyword>
<dbReference type="PANTHER" id="PTHR11048">
    <property type="entry name" value="PRENYLTRANSFERASES"/>
    <property type="match status" value="1"/>
</dbReference>
<dbReference type="Pfam" id="PF01040">
    <property type="entry name" value="UbiA"/>
    <property type="match status" value="1"/>
</dbReference>
<dbReference type="Proteomes" id="UP000799771">
    <property type="component" value="Unassembled WGS sequence"/>
</dbReference>
<dbReference type="InterPro" id="IPR039653">
    <property type="entry name" value="Prenyltransferase"/>
</dbReference>
<keyword evidence="6 9" id="KW-0812">Transmembrane</keyword>
<evidence type="ECO:0008006" key="12">
    <source>
        <dbReference type="Google" id="ProtNLM"/>
    </source>
</evidence>
<evidence type="ECO:0000256" key="6">
    <source>
        <dbReference type="ARBA" id="ARBA00022692"/>
    </source>
</evidence>
<dbReference type="Gene3D" id="1.10.357.140">
    <property type="entry name" value="UbiA prenyltransferase"/>
    <property type="match status" value="1"/>
</dbReference>
<dbReference type="GeneID" id="54403965"/>
<dbReference type="Gene3D" id="1.20.120.1780">
    <property type="entry name" value="UbiA prenyltransferase"/>
    <property type="match status" value="1"/>
</dbReference>
<keyword evidence="7 9" id="KW-1133">Transmembrane helix</keyword>
<dbReference type="PANTHER" id="PTHR11048:SF28">
    <property type="entry name" value="4-HYDROXYBENZOATE POLYPRENYLTRANSFERASE, MITOCHONDRIAL"/>
    <property type="match status" value="1"/>
</dbReference>
<feature type="transmembrane region" description="Helical" evidence="9">
    <location>
        <begin position="74"/>
        <end position="94"/>
    </location>
</feature>